<dbReference type="HOGENOM" id="CLU_026429_0_1_14"/>
<dbReference type="InterPro" id="IPR003445">
    <property type="entry name" value="Cat_transpt"/>
</dbReference>
<feature type="transmembrane region" description="Helical" evidence="8">
    <location>
        <begin position="114"/>
        <end position="138"/>
    </location>
</feature>
<dbReference type="eggNOG" id="COG0168">
    <property type="taxonomic scope" value="Bacteria"/>
</dbReference>
<organism evidence="9 10">
    <name type="scientific">Mycoplasmoides gallisepticum S6</name>
    <dbReference type="NCBI Taxonomy" id="1006581"/>
    <lineage>
        <taxon>Bacteria</taxon>
        <taxon>Bacillati</taxon>
        <taxon>Mycoplasmatota</taxon>
        <taxon>Mycoplasmoidales</taxon>
        <taxon>Mycoplasmoidaceae</taxon>
        <taxon>Mycoplasmoides</taxon>
    </lineage>
</organism>
<evidence type="ECO:0000313" key="10">
    <source>
        <dbReference type="Proteomes" id="UP000018735"/>
    </source>
</evidence>
<feature type="transmembrane region" description="Helical" evidence="8">
    <location>
        <begin position="426"/>
        <end position="458"/>
    </location>
</feature>
<keyword evidence="3" id="KW-1003">Cell membrane</keyword>
<dbReference type="Proteomes" id="UP000018735">
    <property type="component" value="Chromosome"/>
</dbReference>
<evidence type="ECO:0000256" key="1">
    <source>
        <dbReference type="ARBA" id="ARBA00004651"/>
    </source>
</evidence>
<name>A0A0F6CKY0_MYCGL</name>
<protein>
    <submittedName>
        <fullName evidence="9">Cation transporter</fullName>
    </submittedName>
</protein>
<reference evidence="9 10" key="1">
    <citation type="journal article" date="2011" name="PLoS ONE">
        <title>Core proteome of the minimal cell: comparative proteomics of three mollicute species.</title>
        <authorList>
            <person name="Fisunov G.Y."/>
            <person name="Alexeev D.G."/>
            <person name="Bazaleev N.A."/>
            <person name="Ladygina V.G."/>
            <person name="Galyamina M.A."/>
            <person name="Kondratov I.G."/>
            <person name="Zhukova N.A."/>
            <person name="Serebryakova M.V."/>
            <person name="Demina I.A."/>
            <person name="Govorun V.M."/>
        </authorList>
    </citation>
    <scope>NUCLEOTIDE SEQUENCE [LARGE SCALE GENOMIC DNA]</scope>
    <source>
        <strain evidence="9 10">S6</strain>
    </source>
</reference>
<comment type="subcellular location">
    <subcellularLocation>
        <location evidence="1">Cell membrane</location>
        <topology evidence="1">Multi-pass membrane protein</topology>
    </subcellularLocation>
</comment>
<dbReference type="PANTHER" id="PTHR32024">
    <property type="entry name" value="TRK SYSTEM POTASSIUM UPTAKE PROTEIN TRKG-RELATED"/>
    <property type="match status" value="1"/>
</dbReference>
<dbReference type="PANTHER" id="PTHR32024:SF1">
    <property type="entry name" value="KTR SYSTEM POTASSIUM UPTAKE PROTEIN B"/>
    <property type="match status" value="1"/>
</dbReference>
<sequence>MLKINGKNRKNSLSKRNKIIKWLKIIFIGETISQKIAHFYIYFILIGSILLYLPISLKYSDTYEKATNVTFQGLAAEPVIEKAKYSFIDSFFIATSAFSDTGLSTLVVRETYTIFGQVILAILIEVGGVGFVVFWYLIWRIFAKIFKDQSSLEKTLLLQSERGGEKLSTTSKTIMVAVTAVMIFQIVYAIFYSLYFYFVPSFEQQNIIDLQNSDVNGLLIDFKASQITVDNPYRKFFTYHNAGSAIWAGIFHSVSSINNAGFDIFGPFSLSSFRNDHHIVLLFITATQFFIGGIGYPTIFDIYEKIRYKRLYKNRVKYKFSIFTKLSLITSVILLMLPIVIVAPVEILSKNGSFNVTSQIFEQSLKNNLKFEPSLNIQTPEQLYQTIYGKNSKLDYALNLWFMIFSSRSAGFSTISMYNLTDVSKLIFSLLMFIGAAPSSTAGGVRTTTFALVMVAIFQKFKGYKQVRLFKRSIPSETINSAYLITLLSAIFLIVAAVGTKITFDFVLPDVRFSIMDVFFEYSSGYGTVGLSVGITSYLTSINLVPLVLLIALMIIGQLGVSTSILAWVKSDAIKWNYSYVDEDVKIG</sequence>
<keyword evidence="4 8" id="KW-0812">Transmembrane</keyword>
<keyword evidence="6" id="KW-0406">Ion transport</keyword>
<accession>A0A0F6CKY0</accession>
<feature type="transmembrane region" description="Helical" evidence="8">
    <location>
        <begin position="174"/>
        <end position="198"/>
    </location>
</feature>
<gene>
    <name evidence="9" type="primary">trkG</name>
    <name evidence="9" type="ORF">GCW_02765</name>
</gene>
<dbReference type="KEGG" id="mgz:GCW_02765"/>
<evidence type="ECO:0000256" key="2">
    <source>
        <dbReference type="ARBA" id="ARBA00022448"/>
    </source>
</evidence>
<proteinExistence type="predicted"/>
<dbReference type="GO" id="GO:0005886">
    <property type="term" value="C:plasma membrane"/>
    <property type="evidence" value="ECO:0007669"/>
    <property type="project" value="UniProtKB-SubCell"/>
</dbReference>
<feature type="transmembrane region" description="Helical" evidence="8">
    <location>
        <begin position="519"/>
        <end position="540"/>
    </location>
</feature>
<feature type="transmembrane region" description="Helical" evidence="8">
    <location>
        <begin position="547"/>
        <end position="569"/>
    </location>
</feature>
<keyword evidence="5 8" id="KW-1133">Transmembrane helix</keyword>
<keyword evidence="7 8" id="KW-0472">Membrane</keyword>
<evidence type="ECO:0000256" key="6">
    <source>
        <dbReference type="ARBA" id="ARBA00023065"/>
    </source>
</evidence>
<feature type="transmembrane region" description="Helical" evidence="8">
    <location>
        <begin position="320"/>
        <end position="343"/>
    </location>
</feature>
<dbReference type="Pfam" id="PF02386">
    <property type="entry name" value="TrkH"/>
    <property type="match status" value="1"/>
</dbReference>
<feature type="transmembrane region" description="Helical" evidence="8">
    <location>
        <begin position="279"/>
        <end position="299"/>
    </location>
</feature>
<feature type="transmembrane region" description="Helical" evidence="8">
    <location>
        <begin position="479"/>
        <end position="499"/>
    </location>
</feature>
<evidence type="ECO:0000313" key="9">
    <source>
        <dbReference type="EMBL" id="AHB99752.1"/>
    </source>
</evidence>
<dbReference type="GO" id="GO:0030001">
    <property type="term" value="P:metal ion transport"/>
    <property type="evidence" value="ECO:0007669"/>
    <property type="project" value="UniProtKB-ARBA"/>
</dbReference>
<evidence type="ECO:0000256" key="5">
    <source>
        <dbReference type="ARBA" id="ARBA00022989"/>
    </source>
</evidence>
<dbReference type="RefSeq" id="WP_011884675.1">
    <property type="nucleotide sequence ID" value="NC_023030.2"/>
</dbReference>
<evidence type="ECO:0000256" key="3">
    <source>
        <dbReference type="ARBA" id="ARBA00022475"/>
    </source>
</evidence>
<dbReference type="AlphaFoldDB" id="A0A0F6CKY0"/>
<evidence type="ECO:0000256" key="7">
    <source>
        <dbReference type="ARBA" id="ARBA00023136"/>
    </source>
</evidence>
<evidence type="ECO:0000256" key="8">
    <source>
        <dbReference type="SAM" id="Phobius"/>
    </source>
</evidence>
<feature type="transmembrane region" description="Helical" evidence="8">
    <location>
        <begin position="39"/>
        <end position="57"/>
    </location>
</feature>
<dbReference type="GO" id="GO:0008324">
    <property type="term" value="F:monoatomic cation transmembrane transporter activity"/>
    <property type="evidence" value="ECO:0007669"/>
    <property type="project" value="InterPro"/>
</dbReference>
<evidence type="ECO:0000256" key="4">
    <source>
        <dbReference type="ARBA" id="ARBA00022692"/>
    </source>
</evidence>
<dbReference type="EMBL" id="CP006916">
    <property type="protein sequence ID" value="AHB99752.1"/>
    <property type="molecule type" value="Genomic_DNA"/>
</dbReference>
<keyword evidence="2" id="KW-0813">Transport</keyword>